<feature type="region of interest" description="Disordered" evidence="1">
    <location>
        <begin position="114"/>
        <end position="136"/>
    </location>
</feature>
<dbReference type="Proteomes" id="UP001642540">
    <property type="component" value="Unassembled WGS sequence"/>
</dbReference>
<sequence>MDFNTGMEMSFLRDVGYRSYIRMQRKKWDIVYHGKDLYFSHANKILEPYYDINTKEYYGIETNPTRLAIIKFIDQFRDGPGIYEPEVFKDLLSESIYYGKRTRVPKPYLVDHTQHQSSSKSLAEARREERYRHQVTKPKVREIPSEKYPSQYSLIVENHPYEKMIGRTWTHIQVPFPPNYKVLDNSSILQLTQVCEDSHDLVIIEPVRASFYAQAVLRAFWWSKLVVKMMYASSIVYCCQRPHRWDRNLSQFLLTSVAHYTLKECLKRHPLGKYKWPDRFHDTESLNELKYFREFLPAILQHRVLVVFKDIEGQMSRPLRTLKILHLLNFLVVGYNYFFGMDHWYS</sequence>
<evidence type="ECO:0000313" key="3">
    <source>
        <dbReference type="Proteomes" id="UP001642540"/>
    </source>
</evidence>
<dbReference type="EMBL" id="CAXLJM020000023">
    <property type="protein sequence ID" value="CAL8089561.1"/>
    <property type="molecule type" value="Genomic_DNA"/>
</dbReference>
<comment type="caution">
    <text evidence="2">The sequence shown here is derived from an EMBL/GenBank/DDBJ whole genome shotgun (WGS) entry which is preliminary data.</text>
</comment>
<feature type="compositionally biased region" description="Basic and acidic residues" evidence="1">
    <location>
        <begin position="123"/>
        <end position="132"/>
    </location>
</feature>
<evidence type="ECO:0000256" key="1">
    <source>
        <dbReference type="SAM" id="MobiDB-lite"/>
    </source>
</evidence>
<protein>
    <submittedName>
        <fullName evidence="2">Uncharacterized protein</fullName>
    </submittedName>
</protein>
<proteinExistence type="predicted"/>
<reference evidence="2 3" key="1">
    <citation type="submission" date="2024-08" db="EMBL/GenBank/DDBJ databases">
        <authorList>
            <person name="Cucini C."/>
            <person name="Frati F."/>
        </authorList>
    </citation>
    <scope>NUCLEOTIDE SEQUENCE [LARGE SCALE GENOMIC DNA]</scope>
</reference>
<gene>
    <name evidence="2" type="ORF">ODALV1_LOCUS7412</name>
</gene>
<accession>A0ABP1Q561</accession>
<organism evidence="2 3">
    <name type="scientific">Orchesella dallaii</name>
    <dbReference type="NCBI Taxonomy" id="48710"/>
    <lineage>
        <taxon>Eukaryota</taxon>
        <taxon>Metazoa</taxon>
        <taxon>Ecdysozoa</taxon>
        <taxon>Arthropoda</taxon>
        <taxon>Hexapoda</taxon>
        <taxon>Collembola</taxon>
        <taxon>Entomobryomorpha</taxon>
        <taxon>Entomobryoidea</taxon>
        <taxon>Orchesellidae</taxon>
        <taxon>Orchesellinae</taxon>
        <taxon>Orchesella</taxon>
    </lineage>
</organism>
<name>A0ABP1Q561_9HEXA</name>
<keyword evidence="3" id="KW-1185">Reference proteome</keyword>
<evidence type="ECO:0000313" key="2">
    <source>
        <dbReference type="EMBL" id="CAL8089561.1"/>
    </source>
</evidence>